<evidence type="ECO:0000259" key="1">
    <source>
        <dbReference type="Pfam" id="PF07862"/>
    </source>
</evidence>
<accession>D5RUE6</accession>
<organism evidence="2 3">
    <name type="scientific">Pseudoroseomonas cervicalis ATCC 49957</name>
    <dbReference type="NCBI Taxonomy" id="525371"/>
    <lineage>
        <taxon>Bacteria</taxon>
        <taxon>Pseudomonadati</taxon>
        <taxon>Pseudomonadota</taxon>
        <taxon>Alphaproteobacteria</taxon>
        <taxon>Acetobacterales</taxon>
        <taxon>Roseomonadaceae</taxon>
        <taxon>Roseomonas</taxon>
    </lineage>
</organism>
<sequence>MPHPEIERLITALPQDPVLREGLRQAATPEALRAALAGAGYAIPPEALPGLRALLASPGPAGASQELGDAALDQVQGGVMPVKNFTSPFD</sequence>
<dbReference type="InterPro" id="IPR012903">
    <property type="entry name" value="Nif11"/>
</dbReference>
<dbReference type="RefSeq" id="WP_007006121.1">
    <property type="nucleotide sequence ID" value="NZ_GG770925.1"/>
</dbReference>
<feature type="domain" description="Nif11" evidence="1">
    <location>
        <begin position="1"/>
        <end position="43"/>
    </location>
</feature>
<dbReference type="Pfam" id="PF07862">
    <property type="entry name" value="Nif11"/>
    <property type="match status" value="1"/>
</dbReference>
<protein>
    <submittedName>
        <fullName evidence="2">Bacteriocin propeptide, TIGR03798 family</fullName>
    </submittedName>
</protein>
<dbReference type="AlphaFoldDB" id="D5RUE6"/>
<dbReference type="EMBL" id="ADVL01000979">
    <property type="protein sequence ID" value="EFH09072.1"/>
    <property type="molecule type" value="Genomic_DNA"/>
</dbReference>
<gene>
    <name evidence="2" type="ORF">HMPREF0731_4708</name>
</gene>
<comment type="caution">
    <text evidence="2">The sequence shown here is derived from an EMBL/GenBank/DDBJ whole genome shotgun (WGS) entry which is preliminary data.</text>
</comment>
<proteinExistence type="predicted"/>
<name>D5RUE6_9PROT</name>
<dbReference type="Proteomes" id="UP000005324">
    <property type="component" value="Unassembled WGS sequence"/>
</dbReference>
<dbReference type="HOGENOM" id="CLU_2438891_0_0_5"/>
<keyword evidence="3" id="KW-1185">Reference proteome</keyword>
<evidence type="ECO:0000313" key="3">
    <source>
        <dbReference type="Proteomes" id="UP000005324"/>
    </source>
</evidence>
<evidence type="ECO:0000313" key="2">
    <source>
        <dbReference type="EMBL" id="EFH09072.1"/>
    </source>
</evidence>
<dbReference type="InterPro" id="IPR022516">
    <property type="entry name" value="CHP03798_Ocin"/>
</dbReference>
<reference evidence="2 3" key="1">
    <citation type="submission" date="2010-04" db="EMBL/GenBank/DDBJ databases">
        <authorList>
            <person name="Qin X."/>
            <person name="Bachman B."/>
            <person name="Battles P."/>
            <person name="Bell A."/>
            <person name="Bess C."/>
            <person name="Bickham C."/>
            <person name="Chaboub L."/>
            <person name="Chen D."/>
            <person name="Coyle M."/>
            <person name="Deiros D.R."/>
            <person name="Dinh H."/>
            <person name="Forbes L."/>
            <person name="Fowler G."/>
            <person name="Francisco L."/>
            <person name="Fu Q."/>
            <person name="Gubbala S."/>
            <person name="Hale W."/>
            <person name="Han Y."/>
            <person name="Hemphill L."/>
            <person name="Highlander S.K."/>
            <person name="Hirani K."/>
            <person name="Hogues M."/>
            <person name="Jackson L."/>
            <person name="Jakkamsetti A."/>
            <person name="Javaid M."/>
            <person name="Jiang H."/>
            <person name="Korchina V."/>
            <person name="Kovar C."/>
            <person name="Lara F."/>
            <person name="Lee S."/>
            <person name="Mata R."/>
            <person name="Mathew T."/>
            <person name="Moen C."/>
            <person name="Morales K."/>
            <person name="Munidasa M."/>
            <person name="Nazareth L."/>
            <person name="Ngo R."/>
            <person name="Nguyen L."/>
            <person name="Okwuonu G."/>
            <person name="Ongeri F."/>
            <person name="Patil S."/>
            <person name="Petrosino J."/>
            <person name="Pham C."/>
            <person name="Pham P."/>
            <person name="Pu L.-L."/>
            <person name="Puazo M."/>
            <person name="Raj R."/>
            <person name="Reid J."/>
            <person name="Rouhana J."/>
            <person name="Saada N."/>
            <person name="Shang Y."/>
            <person name="Simmons D."/>
            <person name="Thornton R."/>
            <person name="Warren J."/>
            <person name="Weissenberger G."/>
            <person name="Zhang J."/>
            <person name="Zhang L."/>
            <person name="Zhou C."/>
            <person name="Zhu D."/>
            <person name="Muzny D."/>
            <person name="Worley K."/>
            <person name="Gibbs R."/>
        </authorList>
    </citation>
    <scope>NUCLEOTIDE SEQUENCE [LARGE SCALE GENOMIC DNA]</scope>
    <source>
        <strain evidence="2 3">ATCC 49957</strain>
    </source>
</reference>
<dbReference type="NCBIfam" id="TIGR03798">
    <property type="entry name" value="leader_Nif11"/>
    <property type="match status" value="1"/>
</dbReference>